<proteinExistence type="predicted"/>
<protein>
    <submittedName>
        <fullName evidence="1">Uncharacterized protein</fullName>
    </submittedName>
</protein>
<evidence type="ECO:0000313" key="2">
    <source>
        <dbReference type="Proteomes" id="UP001328733"/>
    </source>
</evidence>
<dbReference type="AlphaFoldDB" id="A0AAW9QS34"/>
<evidence type="ECO:0000313" key="1">
    <source>
        <dbReference type="EMBL" id="MEG3436456.1"/>
    </source>
</evidence>
<gene>
    <name evidence="1" type="ORF">V0288_04935</name>
</gene>
<sequence>MDGNVFADDCLTMSGGKWNPDELTLTLPVFAPKVWTFHDSDEGKNLLDSVVNHRLIYVIRFTDRTLYHARITPASRRYGTIYPSPRSAWYF</sequence>
<reference evidence="1 2" key="1">
    <citation type="submission" date="2024-01" db="EMBL/GenBank/DDBJ databases">
        <title>Genomic insights into the taxonomy and metabolism of the cyanobacterium Pannus brasiliensis CCIBt3594.</title>
        <authorList>
            <person name="Machado M."/>
            <person name="Botero N.B."/>
            <person name="Andreote A.P.D."/>
            <person name="Feitosa A.M.T."/>
            <person name="Popin R."/>
            <person name="Sivonen K."/>
            <person name="Fiore M.F."/>
        </authorList>
    </citation>
    <scope>NUCLEOTIDE SEQUENCE [LARGE SCALE GENOMIC DNA]</scope>
    <source>
        <strain evidence="1 2">CCIBt3594</strain>
    </source>
</reference>
<comment type="caution">
    <text evidence="1">The sequence shown here is derived from an EMBL/GenBank/DDBJ whole genome shotgun (WGS) entry which is preliminary data.</text>
</comment>
<dbReference type="EMBL" id="JBAFSM010000006">
    <property type="protein sequence ID" value="MEG3436456.1"/>
    <property type="molecule type" value="Genomic_DNA"/>
</dbReference>
<dbReference type="Proteomes" id="UP001328733">
    <property type="component" value="Unassembled WGS sequence"/>
</dbReference>
<accession>A0AAW9QS34</accession>
<organism evidence="1 2">
    <name type="scientific">Pannus brasiliensis CCIBt3594</name>
    <dbReference type="NCBI Taxonomy" id="1427578"/>
    <lineage>
        <taxon>Bacteria</taxon>
        <taxon>Bacillati</taxon>
        <taxon>Cyanobacteriota</taxon>
        <taxon>Cyanophyceae</taxon>
        <taxon>Oscillatoriophycideae</taxon>
        <taxon>Chroococcales</taxon>
        <taxon>Microcystaceae</taxon>
        <taxon>Pannus</taxon>
    </lineage>
</organism>
<keyword evidence="2" id="KW-1185">Reference proteome</keyword>
<dbReference type="RefSeq" id="WP_332863912.1">
    <property type="nucleotide sequence ID" value="NZ_JBAFSM010000006.1"/>
</dbReference>
<name>A0AAW9QS34_9CHRO</name>